<dbReference type="STRING" id="887062.HGR_11875"/>
<dbReference type="AlphaFoldDB" id="F3KV88"/>
<reference evidence="2 3" key="1">
    <citation type="journal article" date="2011" name="EMBO J.">
        <title>Structural diversity of bacterial flagellar motors.</title>
        <authorList>
            <person name="Chen S."/>
            <person name="Beeby M."/>
            <person name="Murphy G.E."/>
            <person name="Leadbetter J.R."/>
            <person name="Hendrixson D.R."/>
            <person name="Briegel A."/>
            <person name="Li Z."/>
            <person name="Shi J."/>
            <person name="Tocheva E.I."/>
            <person name="Muller A."/>
            <person name="Dobro M.J."/>
            <person name="Jensen G.J."/>
        </authorList>
    </citation>
    <scope>NUCLEOTIDE SEQUENCE [LARGE SCALE GENOMIC DNA]</scope>
    <source>
        <strain evidence="2 3">ATCC 19624</strain>
    </source>
</reference>
<dbReference type="InterPro" id="IPR038726">
    <property type="entry name" value="PDDEXK_AddAB-type"/>
</dbReference>
<sequence length="915" mass="99198">MNHRWRRWLEAVAESLRERRVHPARAVVLLPYAQLMPVAARLWGELHPAGFAPRFETTQNWAQALAGAADAQGGQPGPDGADLRFKPALDLLTAHVLLEQAGLGARAAVAAPMLLEAAQQLAPLAAAQPPAQRAVWGDGAAQAARAGLDDALEGEVLRLEAAVAQIAVAWVVNSSYGSDVFFSSQARASTDCLLVLPGLQPDPLVEGLCLTWGDDLVVLDAPASFAPAASASVSDVRGGAHAVHDAIDAADEAQRAAACVLRHLQAGRAPVAVAVIDRALTRRVRAMLARHGVQMRDETGWKLSTTRAGAQLMTALRACARDAGSDAVLDWLKHAPACDETALRALEAALRRQPRRLWRHAAAGLAEASPAQLEGNVLQALLRDTEGWRAALTGGRSTRTLQEWLEALHALLSLCGIWDTLIQDEAGLEVSRALHYALDETGQATPQLPPQALWARRRWSLSEFTGWVDRALESAIFKPAYPLREQAVLLPLAQMLGRDFGAIVLPGCDERSLPAAPEPTGPWTAAQRAALGLPTREVLRAAQQAAWDEAVSRACPIDILWRGHDSDGEPLLASPLVLQLQWQARGEQRAQAGWVSAREADDVTAAQAMVLVGSAPDPRERRAVVPAPIAKPAPRLAPPWNETLRPTRLSASAYQDLRHCPYRFHALRLLGLREAEEMEGELDKRDFGLWLHAVLQTFHVQDTPNGASREDRAARLDAAAQAVAREQRLADDEFLPYQAAWPRVREGYLDWLVTHEAEGWRFALGEHPAEQALDIVTLFGRLDRVDRASGALMVMDYKTEAEQTTRNRVKEALEDTQLAFYAALLSASEGEGAAFLPSQVVSVANLRAAYVNVGEGETRLHEQPEIEQARVALLQGLVHDVTRLAEGAPLPPLGEGAVCDTCAARGLCRKDFWNA</sequence>
<keyword evidence="2" id="KW-0378">Hydrolase</keyword>
<dbReference type="InterPro" id="IPR011604">
    <property type="entry name" value="PDDEXK-like_dom_sf"/>
</dbReference>
<evidence type="ECO:0000313" key="3">
    <source>
        <dbReference type="Proteomes" id="UP000016368"/>
    </source>
</evidence>
<dbReference type="SUPFAM" id="SSF52540">
    <property type="entry name" value="P-loop containing nucleoside triphosphate hydrolases"/>
    <property type="match status" value="1"/>
</dbReference>
<dbReference type="eggNOG" id="COG2887">
    <property type="taxonomic scope" value="Bacteria"/>
</dbReference>
<feature type="domain" description="PD-(D/E)XK endonuclease-like" evidence="1">
    <location>
        <begin position="648"/>
        <end position="909"/>
    </location>
</feature>
<proteinExistence type="predicted"/>
<name>F3KV88_9BURK</name>
<keyword evidence="3" id="KW-1185">Reference proteome</keyword>
<evidence type="ECO:0000259" key="1">
    <source>
        <dbReference type="Pfam" id="PF12705"/>
    </source>
</evidence>
<keyword evidence="2" id="KW-0540">Nuclease</keyword>
<dbReference type="RefSeq" id="WP_006298450.1">
    <property type="nucleotide sequence ID" value="NZ_AEGR01000073.1"/>
</dbReference>
<dbReference type="Pfam" id="PF12705">
    <property type="entry name" value="PDDEXK_1"/>
    <property type="match status" value="1"/>
</dbReference>
<comment type="caution">
    <text evidence="2">The sequence shown here is derived from an EMBL/GenBank/DDBJ whole genome shotgun (WGS) entry which is preliminary data.</text>
</comment>
<dbReference type="Proteomes" id="UP000016368">
    <property type="component" value="Unassembled WGS sequence"/>
</dbReference>
<dbReference type="GO" id="GO:0004527">
    <property type="term" value="F:exonuclease activity"/>
    <property type="evidence" value="ECO:0007669"/>
    <property type="project" value="UniProtKB-KW"/>
</dbReference>
<gene>
    <name evidence="2" type="ORF">HGR_11875</name>
</gene>
<dbReference type="EMBL" id="AEGR01000073">
    <property type="protein sequence ID" value="EGI76311.1"/>
    <property type="molecule type" value="Genomic_DNA"/>
</dbReference>
<evidence type="ECO:0000313" key="2">
    <source>
        <dbReference type="EMBL" id="EGI76311.1"/>
    </source>
</evidence>
<dbReference type="Gene3D" id="3.90.320.10">
    <property type="match status" value="1"/>
</dbReference>
<accession>F3KV88</accession>
<dbReference type="InterPro" id="IPR027417">
    <property type="entry name" value="P-loop_NTPase"/>
</dbReference>
<organism evidence="2 3">
    <name type="scientific">Hylemonella gracilis ATCC 19624</name>
    <dbReference type="NCBI Taxonomy" id="887062"/>
    <lineage>
        <taxon>Bacteria</taxon>
        <taxon>Pseudomonadati</taxon>
        <taxon>Pseudomonadota</taxon>
        <taxon>Betaproteobacteria</taxon>
        <taxon>Burkholderiales</taxon>
        <taxon>Comamonadaceae</taxon>
        <taxon>Hylemonella</taxon>
    </lineage>
</organism>
<keyword evidence="2" id="KW-0269">Exonuclease</keyword>
<protein>
    <submittedName>
        <fullName evidence="2">Exonuclease-like protein</fullName>
    </submittedName>
</protein>
<dbReference type="OrthoDB" id="9761147at2"/>